<dbReference type="Proteomes" id="UP001153636">
    <property type="component" value="Chromosome 6"/>
</dbReference>
<accession>A0A9P0GJ85</accession>
<evidence type="ECO:0000256" key="1">
    <source>
        <dbReference type="SAM" id="MobiDB-lite"/>
    </source>
</evidence>
<dbReference type="EMBL" id="OV651818">
    <property type="protein sequence ID" value="CAH1111756.1"/>
    <property type="molecule type" value="Genomic_DNA"/>
</dbReference>
<sequence>MNKDDFFSFSPFNEIMKDPKKDSDGHPLKWREICWFAYYKTERLWFKYKRTLNIDVDFFSCKMPTLQVGRPSFNFSILKPLNKTSIKIKSAKYKNLLTLMNYIPPRHHTFYEGIKHDGGEASEKKGKKKQSQKEEESDEDNNLIDSDYE</sequence>
<dbReference type="OrthoDB" id="6769113at2759"/>
<protein>
    <submittedName>
        <fullName evidence="2">Uncharacterized protein</fullName>
    </submittedName>
</protein>
<reference evidence="2" key="1">
    <citation type="submission" date="2022-01" db="EMBL/GenBank/DDBJ databases">
        <authorList>
            <person name="King R."/>
        </authorList>
    </citation>
    <scope>NUCLEOTIDE SEQUENCE</scope>
</reference>
<name>A0A9P0GJ85_9CUCU</name>
<keyword evidence="3" id="KW-1185">Reference proteome</keyword>
<evidence type="ECO:0000313" key="2">
    <source>
        <dbReference type="EMBL" id="CAH1111756.1"/>
    </source>
</evidence>
<feature type="compositionally biased region" description="Basic and acidic residues" evidence="1">
    <location>
        <begin position="114"/>
        <end position="124"/>
    </location>
</feature>
<proteinExistence type="predicted"/>
<feature type="compositionally biased region" description="Acidic residues" evidence="1">
    <location>
        <begin position="135"/>
        <end position="149"/>
    </location>
</feature>
<gene>
    <name evidence="2" type="ORF">PSYICH_LOCUS12681</name>
</gene>
<dbReference type="AlphaFoldDB" id="A0A9P0GJ85"/>
<feature type="region of interest" description="Disordered" evidence="1">
    <location>
        <begin position="114"/>
        <end position="149"/>
    </location>
</feature>
<organism evidence="2 3">
    <name type="scientific">Psylliodes chrysocephalus</name>
    <dbReference type="NCBI Taxonomy" id="3402493"/>
    <lineage>
        <taxon>Eukaryota</taxon>
        <taxon>Metazoa</taxon>
        <taxon>Ecdysozoa</taxon>
        <taxon>Arthropoda</taxon>
        <taxon>Hexapoda</taxon>
        <taxon>Insecta</taxon>
        <taxon>Pterygota</taxon>
        <taxon>Neoptera</taxon>
        <taxon>Endopterygota</taxon>
        <taxon>Coleoptera</taxon>
        <taxon>Polyphaga</taxon>
        <taxon>Cucujiformia</taxon>
        <taxon>Chrysomeloidea</taxon>
        <taxon>Chrysomelidae</taxon>
        <taxon>Galerucinae</taxon>
        <taxon>Alticini</taxon>
        <taxon>Psylliodes</taxon>
    </lineage>
</organism>
<evidence type="ECO:0000313" key="3">
    <source>
        <dbReference type="Proteomes" id="UP001153636"/>
    </source>
</evidence>